<dbReference type="Proteomes" id="UP000186102">
    <property type="component" value="Unassembled WGS sequence"/>
</dbReference>
<protein>
    <submittedName>
        <fullName evidence="1">Uncharacterized protein</fullName>
    </submittedName>
</protein>
<reference evidence="1 2" key="1">
    <citation type="submission" date="2016-09" db="EMBL/GenBank/DDBJ databases">
        <title>Complete genome of Desulfosporosinus sp. OL.</title>
        <authorList>
            <person name="Mardanov A."/>
            <person name="Beletsky A."/>
            <person name="Panova A."/>
            <person name="Karnachuk O."/>
            <person name="Ravin N."/>
        </authorList>
    </citation>
    <scope>NUCLEOTIDE SEQUENCE [LARGE SCALE GENOMIC DNA]</scope>
    <source>
        <strain evidence="1 2">OL</strain>
    </source>
</reference>
<gene>
    <name evidence="1" type="ORF">DSOL_1602</name>
</gene>
<proteinExistence type="predicted"/>
<organism evidence="1 2">
    <name type="scientific">Desulfosporosinus metallidurans</name>
    <dbReference type="NCBI Taxonomy" id="1888891"/>
    <lineage>
        <taxon>Bacteria</taxon>
        <taxon>Bacillati</taxon>
        <taxon>Bacillota</taxon>
        <taxon>Clostridia</taxon>
        <taxon>Eubacteriales</taxon>
        <taxon>Desulfitobacteriaceae</taxon>
        <taxon>Desulfosporosinus</taxon>
    </lineage>
</organism>
<accession>A0A1Q8QYZ5</accession>
<sequence length="50" mass="5367">MPVSVLTESEAFAWEGGGSPSDICVLDEGKTVEKEGKKKRGIVSRTKEVT</sequence>
<evidence type="ECO:0000313" key="1">
    <source>
        <dbReference type="EMBL" id="OLN32564.1"/>
    </source>
</evidence>
<dbReference type="EMBL" id="MLBF01000008">
    <property type="protein sequence ID" value="OLN32564.1"/>
    <property type="molecule type" value="Genomic_DNA"/>
</dbReference>
<evidence type="ECO:0000313" key="2">
    <source>
        <dbReference type="Proteomes" id="UP000186102"/>
    </source>
</evidence>
<comment type="caution">
    <text evidence="1">The sequence shown here is derived from an EMBL/GenBank/DDBJ whole genome shotgun (WGS) entry which is preliminary data.</text>
</comment>
<keyword evidence="2" id="KW-1185">Reference proteome</keyword>
<name>A0A1Q8QYZ5_9FIRM</name>
<dbReference type="AlphaFoldDB" id="A0A1Q8QYZ5"/>